<accession>A0AAU8K928</accession>
<gene>
    <name evidence="2" type="ORF">R1Y80_00680</name>
</gene>
<dbReference type="GO" id="GO:0030246">
    <property type="term" value="F:carbohydrate binding"/>
    <property type="evidence" value="ECO:0007669"/>
    <property type="project" value="InterPro"/>
</dbReference>
<proteinExistence type="predicted"/>
<dbReference type="GO" id="GO:0007155">
    <property type="term" value="P:cell adhesion"/>
    <property type="evidence" value="ECO:0007669"/>
    <property type="project" value="InterPro"/>
</dbReference>
<feature type="domain" description="H-type lectin" evidence="1">
    <location>
        <begin position="103"/>
        <end position="150"/>
    </location>
</feature>
<name>A0AAU8K928_9ACTN</name>
<protein>
    <submittedName>
        <fullName evidence="2">H-type lectin domain-containing protein</fullName>
    </submittedName>
</protein>
<dbReference type="Gene3D" id="2.60.40.2080">
    <property type="match status" value="1"/>
</dbReference>
<dbReference type="AlphaFoldDB" id="A0AAU8K928"/>
<dbReference type="RefSeq" id="WP_354596064.1">
    <property type="nucleotide sequence ID" value="NZ_CP136798.1"/>
</dbReference>
<dbReference type="InterPro" id="IPR037221">
    <property type="entry name" value="H-type_lectin_dom_sf"/>
</dbReference>
<sequence>MSTDIFGQGVNIAELLDAPNAEVLAGNIVNGVLARSILVFASVSERSATMTGAAAPVEGMHCYLKDTKRLYQYQGSAWRQVSSLTQQGTANLSWSNANQATLNVNFPFAFSATPNVFTNINSGNGAVARWSSRAYNINTTSFTVFLTAPDAAILTSGSTIPVQWFASLN</sequence>
<organism evidence="2">
    <name type="scientific">Streptomyces sp. JL1001</name>
    <dbReference type="NCBI Taxonomy" id="3078227"/>
    <lineage>
        <taxon>Bacteria</taxon>
        <taxon>Bacillati</taxon>
        <taxon>Actinomycetota</taxon>
        <taxon>Actinomycetes</taxon>
        <taxon>Kitasatosporales</taxon>
        <taxon>Streptomycetaceae</taxon>
        <taxon>Streptomyces</taxon>
    </lineage>
</organism>
<dbReference type="InterPro" id="IPR019019">
    <property type="entry name" value="H-type_lectin_domain"/>
</dbReference>
<reference evidence="2" key="1">
    <citation type="submission" date="2023-10" db="EMBL/GenBank/DDBJ databases">
        <title>Complete genome sequence of Streptomyces sp. JL1001.</title>
        <authorList>
            <person name="Jiang L."/>
        </authorList>
    </citation>
    <scope>NUCLEOTIDE SEQUENCE</scope>
    <source>
        <strain evidence="2">JL1001</strain>
    </source>
</reference>
<evidence type="ECO:0000313" key="2">
    <source>
        <dbReference type="EMBL" id="XCN12235.1"/>
    </source>
</evidence>
<evidence type="ECO:0000259" key="1">
    <source>
        <dbReference type="Pfam" id="PF09458"/>
    </source>
</evidence>
<dbReference type="Pfam" id="PF09458">
    <property type="entry name" value="H_lectin"/>
    <property type="match status" value="1"/>
</dbReference>
<dbReference type="SUPFAM" id="SSF141086">
    <property type="entry name" value="Agglutinin HPA-like"/>
    <property type="match status" value="1"/>
</dbReference>
<dbReference type="EMBL" id="CP136798">
    <property type="protein sequence ID" value="XCN12235.1"/>
    <property type="molecule type" value="Genomic_DNA"/>
</dbReference>